<accession>A0A371FL73</accession>
<dbReference type="OrthoDB" id="408631at2759"/>
<feature type="compositionally biased region" description="Basic and acidic residues" evidence="2">
    <location>
        <begin position="76"/>
        <end position="101"/>
    </location>
</feature>
<organism evidence="4 5">
    <name type="scientific">Mucuna pruriens</name>
    <name type="common">Velvet bean</name>
    <name type="synonym">Dolichos pruriens</name>
    <dbReference type="NCBI Taxonomy" id="157652"/>
    <lineage>
        <taxon>Eukaryota</taxon>
        <taxon>Viridiplantae</taxon>
        <taxon>Streptophyta</taxon>
        <taxon>Embryophyta</taxon>
        <taxon>Tracheophyta</taxon>
        <taxon>Spermatophyta</taxon>
        <taxon>Magnoliopsida</taxon>
        <taxon>eudicotyledons</taxon>
        <taxon>Gunneridae</taxon>
        <taxon>Pentapetalae</taxon>
        <taxon>rosids</taxon>
        <taxon>fabids</taxon>
        <taxon>Fabales</taxon>
        <taxon>Fabaceae</taxon>
        <taxon>Papilionoideae</taxon>
        <taxon>50 kb inversion clade</taxon>
        <taxon>NPAAA clade</taxon>
        <taxon>indigoferoid/millettioid clade</taxon>
        <taxon>Phaseoleae</taxon>
        <taxon>Mucuna</taxon>
    </lineage>
</organism>
<evidence type="ECO:0000259" key="3">
    <source>
        <dbReference type="PROSITE" id="PS50006"/>
    </source>
</evidence>
<comment type="caution">
    <text evidence="4">The sequence shown here is derived from an EMBL/GenBank/DDBJ whole genome shotgun (WGS) entry which is preliminary data.</text>
</comment>
<dbReference type="AlphaFoldDB" id="A0A371FL73"/>
<keyword evidence="5" id="KW-1185">Reference proteome</keyword>
<feature type="compositionally biased region" description="Polar residues" evidence="2">
    <location>
        <begin position="206"/>
        <end position="217"/>
    </location>
</feature>
<evidence type="ECO:0000313" key="5">
    <source>
        <dbReference type="Proteomes" id="UP000257109"/>
    </source>
</evidence>
<feature type="region of interest" description="Disordered" evidence="2">
    <location>
        <begin position="195"/>
        <end position="219"/>
    </location>
</feature>
<evidence type="ECO:0000313" key="4">
    <source>
        <dbReference type="EMBL" id="RDX79067.1"/>
    </source>
</evidence>
<dbReference type="InterPro" id="IPR000253">
    <property type="entry name" value="FHA_dom"/>
</dbReference>
<proteinExistence type="predicted"/>
<dbReference type="GO" id="GO:0070072">
    <property type="term" value="P:vacuolar proton-transporting V-type ATPase complex assembly"/>
    <property type="evidence" value="ECO:0007669"/>
    <property type="project" value="InterPro"/>
</dbReference>
<gene>
    <name evidence="4" type="ORF">CR513_40556</name>
</gene>
<dbReference type="InterPro" id="IPR040357">
    <property type="entry name" value="Vma22/CCDC115"/>
</dbReference>
<sequence length="356" mass="40672">MQRTIDYMPLKNYRPIDPDHAKLNRGRKERKDLKAPQMILSRVHGIIFMPYFVDQSYHIESDSQFSTYVKCDKSSSMEEEHQYSGSGEEQHTQEPDREDQQLQHGCQLPGAEDKLVLQFMDSLHNYLSLFDEVSSTLRQGWFDLASARHSMGASRINSSLLDLNFHSAATTLKITNYDGTQPRFMLRKWVSSEHESTQLEDENEQPQDSSSVKSSGMVQKERSKSLSVFGVLISPKLRASQLSFERALETLIEIANMKSSLLYSFHQLQKAAGNASQVDNLFAVLGIHHSMILVFNLLMYQKTIGYSYMIIVRGGRVLPNACKQFWHAEGSGATLLFHVVDSKSIQRIWVPSWLNE</sequence>
<dbReference type="PROSITE" id="PS50006">
    <property type="entry name" value="FHA_DOMAIN"/>
    <property type="match status" value="1"/>
</dbReference>
<evidence type="ECO:0000256" key="1">
    <source>
        <dbReference type="ARBA" id="ARBA00093634"/>
    </source>
</evidence>
<evidence type="ECO:0000256" key="2">
    <source>
        <dbReference type="SAM" id="MobiDB-lite"/>
    </source>
</evidence>
<protein>
    <recommendedName>
        <fullName evidence="1">Vacuolar ATPase assembly protein VMA22</fullName>
    </recommendedName>
</protein>
<dbReference type="PANTHER" id="PTHR31996">
    <property type="entry name" value="COILED-COIL DOMAIN-CONTAINING PROTEIN 115"/>
    <property type="match status" value="1"/>
</dbReference>
<name>A0A371FL73_MUCPR</name>
<dbReference type="PANTHER" id="PTHR31996:SF2">
    <property type="entry name" value="COILED-COIL DOMAIN-CONTAINING PROTEIN 115"/>
    <property type="match status" value="1"/>
</dbReference>
<dbReference type="EMBL" id="QJKJ01008653">
    <property type="protein sequence ID" value="RDX79067.1"/>
    <property type="molecule type" value="Genomic_DNA"/>
</dbReference>
<feature type="domain" description="FHA" evidence="3">
    <location>
        <begin position="23"/>
        <end position="74"/>
    </location>
</feature>
<dbReference type="STRING" id="157652.A0A371FL73"/>
<feature type="region of interest" description="Disordered" evidence="2">
    <location>
        <begin position="76"/>
        <end position="102"/>
    </location>
</feature>
<feature type="region of interest" description="Disordered" evidence="2">
    <location>
        <begin position="1"/>
        <end position="30"/>
    </location>
</feature>
<dbReference type="GO" id="GO:0051082">
    <property type="term" value="F:unfolded protein binding"/>
    <property type="evidence" value="ECO:0007669"/>
    <property type="project" value="TreeGrafter"/>
</dbReference>
<reference evidence="4" key="1">
    <citation type="submission" date="2018-05" db="EMBL/GenBank/DDBJ databases">
        <title>Draft genome of Mucuna pruriens seed.</title>
        <authorList>
            <person name="Nnadi N.E."/>
            <person name="Vos R."/>
            <person name="Hasami M.H."/>
            <person name="Devisetty U.K."/>
            <person name="Aguiy J.C."/>
        </authorList>
    </citation>
    <scope>NUCLEOTIDE SEQUENCE [LARGE SCALE GENOMIC DNA]</scope>
    <source>
        <strain evidence="4">JCA_2017</strain>
    </source>
</reference>
<dbReference type="Proteomes" id="UP000257109">
    <property type="component" value="Unassembled WGS sequence"/>
</dbReference>
<dbReference type="Pfam" id="PF21730">
    <property type="entry name" value="Vma22_CCDC115"/>
    <property type="match status" value="1"/>
</dbReference>
<feature type="non-terminal residue" evidence="4">
    <location>
        <position position="1"/>
    </location>
</feature>